<proteinExistence type="predicted"/>
<reference evidence="1" key="2">
    <citation type="submission" date="2023-06" db="EMBL/GenBank/DDBJ databases">
        <authorList>
            <person name="Swenson N.G."/>
            <person name="Wegrzyn J.L."/>
            <person name="Mcevoy S.L."/>
        </authorList>
    </citation>
    <scope>NUCLEOTIDE SEQUENCE</scope>
    <source>
        <strain evidence="1">NS2018</strain>
        <tissue evidence="1">Leaf</tissue>
    </source>
</reference>
<dbReference type="EMBL" id="JAUESC010000380">
    <property type="protein sequence ID" value="KAK0592915.1"/>
    <property type="molecule type" value="Genomic_DNA"/>
</dbReference>
<evidence type="ECO:0000313" key="2">
    <source>
        <dbReference type="Proteomes" id="UP001168877"/>
    </source>
</evidence>
<dbReference type="GO" id="GO:0003676">
    <property type="term" value="F:nucleic acid binding"/>
    <property type="evidence" value="ECO:0007669"/>
    <property type="project" value="InterPro"/>
</dbReference>
<protein>
    <recommendedName>
        <fullName evidence="3">CCHC-type domain-containing protein</fullName>
    </recommendedName>
</protein>
<evidence type="ECO:0000313" key="1">
    <source>
        <dbReference type="EMBL" id="KAK0592915.1"/>
    </source>
</evidence>
<gene>
    <name evidence="1" type="ORF">LWI29_027681</name>
</gene>
<comment type="caution">
    <text evidence="1">The sequence shown here is derived from an EMBL/GenBank/DDBJ whole genome shotgun (WGS) entry which is preliminary data.</text>
</comment>
<dbReference type="SUPFAM" id="SSF57756">
    <property type="entry name" value="Retrovirus zinc finger-like domains"/>
    <property type="match status" value="1"/>
</dbReference>
<dbReference type="GO" id="GO:0008270">
    <property type="term" value="F:zinc ion binding"/>
    <property type="evidence" value="ECO:0007669"/>
    <property type="project" value="InterPro"/>
</dbReference>
<dbReference type="Gene3D" id="4.10.60.10">
    <property type="entry name" value="Zinc finger, CCHC-type"/>
    <property type="match status" value="1"/>
</dbReference>
<organism evidence="1 2">
    <name type="scientific">Acer saccharum</name>
    <name type="common">Sugar maple</name>
    <dbReference type="NCBI Taxonomy" id="4024"/>
    <lineage>
        <taxon>Eukaryota</taxon>
        <taxon>Viridiplantae</taxon>
        <taxon>Streptophyta</taxon>
        <taxon>Embryophyta</taxon>
        <taxon>Tracheophyta</taxon>
        <taxon>Spermatophyta</taxon>
        <taxon>Magnoliopsida</taxon>
        <taxon>eudicotyledons</taxon>
        <taxon>Gunneridae</taxon>
        <taxon>Pentapetalae</taxon>
        <taxon>rosids</taxon>
        <taxon>malvids</taxon>
        <taxon>Sapindales</taxon>
        <taxon>Sapindaceae</taxon>
        <taxon>Hippocastanoideae</taxon>
        <taxon>Acereae</taxon>
        <taxon>Acer</taxon>
    </lineage>
</organism>
<sequence length="138" mass="14701">MDECAYCHEKGHWKNSCPKSRANMFTHNRLGTTTMTTNIGSSSSNLSSLAVEVAQILSASVSSDALLVSSVGLSSITIAPWGGRLGSAVGREVLHLENLSLPLSVAASVHLSSFQLSSASPPFYLWHFRLGHVSSSRL</sequence>
<keyword evidence="2" id="KW-1185">Reference proteome</keyword>
<dbReference type="AlphaFoldDB" id="A0AA39VUF5"/>
<reference evidence="1" key="1">
    <citation type="journal article" date="2022" name="Plant J.">
        <title>Strategies of tolerance reflected in two North American maple genomes.</title>
        <authorList>
            <person name="McEvoy S.L."/>
            <person name="Sezen U.U."/>
            <person name="Trouern-Trend A."/>
            <person name="McMahon S.M."/>
            <person name="Schaberg P.G."/>
            <person name="Yang J."/>
            <person name="Wegrzyn J.L."/>
            <person name="Swenson N.G."/>
        </authorList>
    </citation>
    <scope>NUCLEOTIDE SEQUENCE</scope>
    <source>
        <strain evidence="1">NS2018</strain>
    </source>
</reference>
<dbReference type="Proteomes" id="UP001168877">
    <property type="component" value="Unassembled WGS sequence"/>
</dbReference>
<evidence type="ECO:0008006" key="3">
    <source>
        <dbReference type="Google" id="ProtNLM"/>
    </source>
</evidence>
<accession>A0AA39VUF5</accession>
<dbReference type="InterPro" id="IPR036875">
    <property type="entry name" value="Znf_CCHC_sf"/>
</dbReference>
<name>A0AA39VUF5_ACESA</name>